<keyword evidence="10" id="KW-1185">Reference proteome</keyword>
<dbReference type="PROSITE" id="PS50928">
    <property type="entry name" value="ABC_TM1"/>
    <property type="match status" value="1"/>
</dbReference>
<comment type="subcellular location">
    <subcellularLocation>
        <location evidence="1 7">Cell membrane</location>
        <topology evidence="1 7">Multi-pass membrane protein</topology>
    </subcellularLocation>
</comment>
<gene>
    <name evidence="9" type="ORF">GC093_00365</name>
</gene>
<feature type="transmembrane region" description="Helical" evidence="7">
    <location>
        <begin position="148"/>
        <end position="175"/>
    </location>
</feature>
<evidence type="ECO:0000256" key="2">
    <source>
        <dbReference type="ARBA" id="ARBA00022448"/>
    </source>
</evidence>
<dbReference type="SUPFAM" id="SSF161098">
    <property type="entry name" value="MetI-like"/>
    <property type="match status" value="1"/>
</dbReference>
<feature type="transmembrane region" description="Helical" evidence="7">
    <location>
        <begin position="261"/>
        <end position="281"/>
    </location>
</feature>
<evidence type="ECO:0000256" key="5">
    <source>
        <dbReference type="ARBA" id="ARBA00022989"/>
    </source>
</evidence>
<dbReference type="PANTHER" id="PTHR43227">
    <property type="entry name" value="BLL4140 PROTEIN"/>
    <property type="match status" value="1"/>
</dbReference>
<evidence type="ECO:0000256" key="6">
    <source>
        <dbReference type="ARBA" id="ARBA00023136"/>
    </source>
</evidence>
<evidence type="ECO:0000313" key="9">
    <source>
        <dbReference type="EMBL" id="NOU91693.1"/>
    </source>
</evidence>
<evidence type="ECO:0000259" key="8">
    <source>
        <dbReference type="PROSITE" id="PS50928"/>
    </source>
</evidence>
<dbReference type="GO" id="GO:0055085">
    <property type="term" value="P:transmembrane transport"/>
    <property type="evidence" value="ECO:0007669"/>
    <property type="project" value="InterPro"/>
</dbReference>
<comment type="caution">
    <text evidence="9">The sequence shown here is derived from an EMBL/GenBank/DDBJ whole genome shotgun (WGS) entry which is preliminary data.</text>
</comment>
<evidence type="ECO:0000256" key="7">
    <source>
        <dbReference type="RuleBase" id="RU363032"/>
    </source>
</evidence>
<keyword evidence="4 7" id="KW-0812">Transmembrane</keyword>
<name>A0A972GJX7_9BACL</name>
<dbReference type="Gene3D" id="1.10.3720.10">
    <property type="entry name" value="MetI-like"/>
    <property type="match status" value="1"/>
</dbReference>
<keyword evidence="3" id="KW-1003">Cell membrane</keyword>
<feature type="transmembrane region" description="Helical" evidence="7">
    <location>
        <begin position="66"/>
        <end position="87"/>
    </location>
</feature>
<dbReference type="InterPro" id="IPR000515">
    <property type="entry name" value="MetI-like"/>
</dbReference>
<dbReference type="Proteomes" id="UP000641588">
    <property type="component" value="Unassembled WGS sequence"/>
</dbReference>
<dbReference type="RefSeq" id="WP_171649960.1">
    <property type="nucleotide sequence ID" value="NZ_WHOD01000003.1"/>
</dbReference>
<dbReference type="InterPro" id="IPR050809">
    <property type="entry name" value="UgpAE/MalFG_permease"/>
</dbReference>
<keyword evidence="5 7" id="KW-1133">Transmembrane helix</keyword>
<protein>
    <submittedName>
        <fullName evidence="9">ABC transporter permease subunit</fullName>
    </submittedName>
</protein>
<evidence type="ECO:0000256" key="3">
    <source>
        <dbReference type="ARBA" id="ARBA00022475"/>
    </source>
</evidence>
<proteinExistence type="inferred from homology"/>
<evidence type="ECO:0000256" key="1">
    <source>
        <dbReference type="ARBA" id="ARBA00004651"/>
    </source>
</evidence>
<dbReference type="CDD" id="cd06261">
    <property type="entry name" value="TM_PBP2"/>
    <property type="match status" value="1"/>
</dbReference>
<dbReference type="Pfam" id="PF00528">
    <property type="entry name" value="BPD_transp_1"/>
    <property type="match status" value="1"/>
</dbReference>
<keyword evidence="6 7" id="KW-0472">Membrane</keyword>
<dbReference type="GO" id="GO:0005886">
    <property type="term" value="C:plasma membrane"/>
    <property type="evidence" value="ECO:0007669"/>
    <property type="project" value="UniProtKB-SubCell"/>
</dbReference>
<reference evidence="9" key="1">
    <citation type="submission" date="2019-10" db="EMBL/GenBank/DDBJ databases">
        <title>Description of Paenibacillus glebae sp. nov.</title>
        <authorList>
            <person name="Carlier A."/>
            <person name="Qi S."/>
        </authorList>
    </citation>
    <scope>NUCLEOTIDE SEQUENCE</scope>
    <source>
        <strain evidence="9">LMG 31456</strain>
    </source>
</reference>
<feature type="transmembrane region" description="Helical" evidence="7">
    <location>
        <begin position="196"/>
        <end position="216"/>
    </location>
</feature>
<dbReference type="InterPro" id="IPR035906">
    <property type="entry name" value="MetI-like_sf"/>
</dbReference>
<keyword evidence="2 7" id="KW-0813">Transport</keyword>
<sequence length="289" mass="32541">MPLLLMFIPVAAYFLIFKYFPMAGLVIAFKNYNFADGIWGSPWVGLYHFDMMLSSPKTVNVIKNTLLLSLLNIFVGFPFPIILAIMLNEIRKVWFKKTVQTLVYLPHFLSWVILGGMVVTIFSQQSGFLNHWIEQWTGSPYPFLYKELSWLSIFLGSGVWKEAGWSAIIYLAALTSIDPSLYESASLDGAGKFRKIWHITLPGISSIIVLMFILSIGKVMEVGFDHVFVLQNKGVMNISDVISTYIYRNGLLGAKFSETTALGLFESVVGLILVLAANRIARIFGRGLW</sequence>
<dbReference type="EMBL" id="WHOD01000003">
    <property type="protein sequence ID" value="NOU91693.1"/>
    <property type="molecule type" value="Genomic_DNA"/>
</dbReference>
<evidence type="ECO:0000313" key="10">
    <source>
        <dbReference type="Proteomes" id="UP000641588"/>
    </source>
</evidence>
<dbReference type="AlphaFoldDB" id="A0A972GJX7"/>
<comment type="similarity">
    <text evidence="7">Belongs to the binding-protein-dependent transport system permease family.</text>
</comment>
<feature type="domain" description="ABC transmembrane type-1" evidence="8">
    <location>
        <begin position="62"/>
        <end position="277"/>
    </location>
</feature>
<evidence type="ECO:0000256" key="4">
    <source>
        <dbReference type="ARBA" id="ARBA00022692"/>
    </source>
</evidence>
<dbReference type="PANTHER" id="PTHR43227:SF11">
    <property type="entry name" value="BLL4140 PROTEIN"/>
    <property type="match status" value="1"/>
</dbReference>
<organism evidence="9 10">
    <name type="scientific">Paenibacillus foliorum</name>
    <dbReference type="NCBI Taxonomy" id="2654974"/>
    <lineage>
        <taxon>Bacteria</taxon>
        <taxon>Bacillati</taxon>
        <taxon>Bacillota</taxon>
        <taxon>Bacilli</taxon>
        <taxon>Bacillales</taxon>
        <taxon>Paenibacillaceae</taxon>
        <taxon>Paenibacillus</taxon>
    </lineage>
</organism>
<accession>A0A972GJX7</accession>
<feature type="transmembrane region" description="Helical" evidence="7">
    <location>
        <begin position="108"/>
        <end position="128"/>
    </location>
</feature>